<feature type="region of interest" description="Disordered" evidence="1">
    <location>
        <begin position="20"/>
        <end position="40"/>
    </location>
</feature>
<feature type="region of interest" description="Disordered" evidence="1">
    <location>
        <begin position="398"/>
        <end position="418"/>
    </location>
</feature>
<feature type="compositionally biased region" description="Basic and acidic residues" evidence="1">
    <location>
        <begin position="962"/>
        <end position="971"/>
    </location>
</feature>
<feature type="region of interest" description="Disordered" evidence="1">
    <location>
        <begin position="913"/>
        <end position="988"/>
    </location>
</feature>
<feature type="compositionally biased region" description="Polar residues" evidence="1">
    <location>
        <begin position="784"/>
        <end position="806"/>
    </location>
</feature>
<evidence type="ECO:0008006" key="4">
    <source>
        <dbReference type="Google" id="ProtNLM"/>
    </source>
</evidence>
<dbReference type="Proteomes" id="UP001187315">
    <property type="component" value="Unassembled WGS sequence"/>
</dbReference>
<feature type="region of interest" description="Disordered" evidence="1">
    <location>
        <begin position="1001"/>
        <end position="1022"/>
    </location>
</feature>
<protein>
    <recommendedName>
        <fullName evidence="4">Exophilin 5</fullName>
    </recommendedName>
</protein>
<feature type="region of interest" description="Disordered" evidence="1">
    <location>
        <begin position="1070"/>
        <end position="1089"/>
    </location>
</feature>
<sequence>MSTLFSGLESNCCQIEVNPERGSASVGNSSTRGFRDTTGKKSITRSSSACIQTTKNLCIGQGTLLKSKGEWVSTPENGDECRGQLSFTSSFSLRFPSTKRNDYRTNIRSATKLKNNDLRTESDAGTKVADVQRPEDFLVNTLRESTGKATKDEDASESKTEVTVYSRESLGQHDVSGHRSSDGIQPGLALCDQPEKNCTQGQSASGESVTELRVTEKESLERQPGVNEHLGKNAEGKLSHSNLIPFTGDTGSKVDSDCQDCTCSPINQALLLPSFPDSHCGNNLKSDLISSTAAMFSSTLVSVLAPHWSGRFRRHKRVFSDVGPDIALSQNEQQQRCPLQQLQAQGEPLKDFSNRYRGSAPTTKSSVEWQNESFSRLSESNKQFLKTRSLRMNRHAANQSTEFGNPMHASMDSGDLSSSAMSLQLSDYRRTTKSAVQGEHFPSSLRSRPTTSTLLLSSRRSSSRKPSSDSFHMEKQSSASVSPLHLPSKSILRTSQAQPNAGSPNDIAKEKLVTKTFLASQDTHKPKPSFPKWGETDSSRNQRYVITGDFDRNPPATNNTTRERLFSNYSTRFNQAETLGSAQDHGPVDWSRYEDKNLQNSNIPERSDCFSPKENSRFVFPQNSDRMLERQMGETSVTSTSTSGQSNGINNMINSSTIDKTSTINGTTSPRTTRSIITSPFASLSPSSQAHTDQNNIQNSSISGKPASSPVNTIRTRTFTDTLSLSPRKDSSVEGTSPSQLWSTSLNSTGWSEVSKLSPLSPSEFKLRSICTPSIYRYLRETSPPKNTEASLALSSPTTQTSSLKQIQEEDKNSRKLRFNFDVNSPESRDPGLKPDPSSIVAPQSLPPDTGRRSCISKSPYATLISSRAAAVNGLPSPPVMHQHSGSFSYSSSPVDDTSPKVEKRCYTSVLRDRLSQRTSPVREPMGSSDIQLTENTHSSCQDGIAESSMNAKTNFSIPDTTHPKQTDSDRWNSQQLSMPLDSSPVNEVVQKGEVTEILQTSGTVQASQSPKSKRSFFSSRNKKDNVLASSLSAEKEGLAEKKAETKGLKSNNKVDQVLNRLRITFGGRVSEDRDTTSRRKTKKEESSNVKAYESIIKEKESDDLTFKRQTKSEELLENKVSERSRNLNRMDDLTVRTQTKPEECPERGQKLVQTDGLTVRRKTKNKTLLDDMPYESKRNVEQRLAERQTLTPPNSPNGQIKSCNFSGHNLGFICEKQDNLPNMDEHESLMEESRSRFLGRPLSPNWPTPENISWYATLPSGKRSRLGQSRKLSPFEYSLEGEQNDNVFFSSVLREDRNSTSPAETENVVQPDNIVKTGEQTSTGVVLSSPCADLKYGLQRGRSVSVSSVVSGRPSGPGRISTGSRQSSVSDLSSLDSYVTKSWHSSVNSPAGSPENDAIASVGHTSYKGAPGWPPSEGRLRSPDNLDVISFSWDMETDPTPPHSPPHTRRISSSSSASNRNSPDNLSPRGFLPSRNYKSTLSAFEESDSETTTDDEYYLNSDDDDEKETEV</sequence>
<evidence type="ECO:0000256" key="1">
    <source>
        <dbReference type="SAM" id="MobiDB-lite"/>
    </source>
</evidence>
<evidence type="ECO:0000313" key="3">
    <source>
        <dbReference type="Proteomes" id="UP001187315"/>
    </source>
</evidence>
<feature type="region of interest" description="Disordered" evidence="1">
    <location>
        <begin position="682"/>
        <end position="745"/>
    </location>
</feature>
<feature type="compositionally biased region" description="Acidic residues" evidence="1">
    <location>
        <begin position="1486"/>
        <end position="1512"/>
    </location>
</feature>
<feature type="region of interest" description="Disordered" evidence="1">
    <location>
        <begin position="1384"/>
        <end position="1512"/>
    </location>
</feature>
<feature type="compositionally biased region" description="Polar residues" evidence="1">
    <location>
        <begin position="929"/>
        <end position="960"/>
    </location>
</feature>
<gene>
    <name evidence="2" type="ORF">Q7C36_023118</name>
</gene>
<name>A0AA88IXZ9_TACVA</name>
<feature type="compositionally biased region" description="Polar residues" evidence="1">
    <location>
        <begin position="733"/>
        <end position="745"/>
    </location>
</feature>
<feature type="region of interest" description="Disordered" evidence="1">
    <location>
        <begin position="1348"/>
        <end position="1372"/>
    </location>
</feature>
<accession>A0AA88IXZ9</accession>
<feature type="compositionally biased region" description="Low complexity" evidence="1">
    <location>
        <begin position="442"/>
        <end position="460"/>
    </location>
</feature>
<keyword evidence="3" id="KW-1185">Reference proteome</keyword>
<organism evidence="2 3">
    <name type="scientific">Tachysurus vachellii</name>
    <name type="common">Darkbarbel catfish</name>
    <name type="synonym">Pelteobagrus vachellii</name>
    <dbReference type="NCBI Taxonomy" id="175792"/>
    <lineage>
        <taxon>Eukaryota</taxon>
        <taxon>Metazoa</taxon>
        <taxon>Chordata</taxon>
        <taxon>Craniata</taxon>
        <taxon>Vertebrata</taxon>
        <taxon>Euteleostomi</taxon>
        <taxon>Actinopterygii</taxon>
        <taxon>Neopterygii</taxon>
        <taxon>Teleostei</taxon>
        <taxon>Ostariophysi</taxon>
        <taxon>Siluriformes</taxon>
        <taxon>Bagridae</taxon>
        <taxon>Tachysurus</taxon>
    </lineage>
</organism>
<feature type="compositionally biased region" description="Polar residues" evidence="1">
    <location>
        <begin position="709"/>
        <end position="725"/>
    </location>
</feature>
<feature type="compositionally biased region" description="Low complexity" evidence="1">
    <location>
        <begin position="1452"/>
        <end position="1464"/>
    </location>
</feature>
<feature type="region of interest" description="Disordered" evidence="1">
    <location>
        <begin position="598"/>
        <end position="649"/>
    </location>
</feature>
<dbReference type="EMBL" id="JAVHJS010000026">
    <property type="protein sequence ID" value="KAK2814852.1"/>
    <property type="molecule type" value="Genomic_DNA"/>
</dbReference>
<feature type="compositionally biased region" description="Basic and acidic residues" evidence="1">
    <location>
        <begin position="1070"/>
        <end position="1088"/>
    </location>
</feature>
<comment type="caution">
    <text evidence="2">The sequence shown here is derived from an EMBL/GenBank/DDBJ whole genome shotgun (WGS) entry which is preliminary data.</text>
</comment>
<feature type="compositionally biased region" description="Polar residues" evidence="1">
    <location>
        <begin position="682"/>
        <end position="703"/>
    </location>
</feature>
<feature type="compositionally biased region" description="Basic and acidic residues" evidence="1">
    <location>
        <begin position="145"/>
        <end position="160"/>
    </location>
</feature>
<reference evidence="2" key="1">
    <citation type="submission" date="2023-08" db="EMBL/GenBank/DDBJ databases">
        <title>Pelteobagrus vachellii genome.</title>
        <authorList>
            <person name="Liu H."/>
        </authorList>
    </citation>
    <scope>NUCLEOTIDE SEQUENCE</scope>
    <source>
        <strain evidence="2">PRFRI_2022a</strain>
        <tissue evidence="2">Muscle</tissue>
    </source>
</reference>
<feature type="region of interest" description="Disordered" evidence="1">
    <location>
        <begin position="782"/>
        <end position="855"/>
    </location>
</feature>
<feature type="region of interest" description="Disordered" evidence="1">
    <location>
        <begin position="430"/>
        <end position="485"/>
    </location>
</feature>
<evidence type="ECO:0000313" key="2">
    <source>
        <dbReference type="EMBL" id="KAK2814852.1"/>
    </source>
</evidence>
<feature type="compositionally biased region" description="Low complexity" evidence="1">
    <location>
        <begin position="1348"/>
        <end position="1360"/>
    </location>
</feature>
<feature type="region of interest" description="Disordered" evidence="1">
    <location>
        <begin position="141"/>
        <end position="166"/>
    </location>
</feature>
<feature type="region of interest" description="Disordered" evidence="1">
    <location>
        <begin position="518"/>
        <end position="538"/>
    </location>
</feature>
<proteinExistence type="predicted"/>
<feature type="compositionally biased region" description="Low complexity" evidence="1">
    <location>
        <begin position="1008"/>
        <end position="1020"/>
    </location>
</feature>